<keyword evidence="3" id="KW-1185">Reference proteome</keyword>
<dbReference type="KEGG" id="sgm:GCM10017557_00060"/>
<dbReference type="Proteomes" id="UP000516444">
    <property type="component" value="Chromosome"/>
</dbReference>
<feature type="region of interest" description="Disordered" evidence="1">
    <location>
        <begin position="127"/>
        <end position="157"/>
    </location>
</feature>
<reference evidence="2 3" key="1">
    <citation type="journal article" date="2014" name="Int. J. Syst. Evol. Microbiol.">
        <title>Complete genome sequence of Corynebacterium casei LMG S-19264T (=DSM 44701T), isolated from a smear-ripened cheese.</title>
        <authorList>
            <consortium name="US DOE Joint Genome Institute (JGI-PGF)"/>
            <person name="Walter F."/>
            <person name="Albersmeier A."/>
            <person name="Kalinowski J."/>
            <person name="Ruckert C."/>
        </authorList>
    </citation>
    <scope>NUCLEOTIDE SEQUENCE [LARGE SCALE GENOMIC DNA]</scope>
    <source>
        <strain evidence="2 3">JCM 4677</strain>
    </source>
</reference>
<protein>
    <submittedName>
        <fullName evidence="2">Uncharacterized protein</fullName>
    </submittedName>
</protein>
<dbReference type="EMBL" id="AP023440">
    <property type="protein sequence ID" value="BCL25147.1"/>
    <property type="molecule type" value="Genomic_DNA"/>
</dbReference>
<proteinExistence type="predicted"/>
<feature type="compositionally biased region" description="Low complexity" evidence="1">
    <location>
        <begin position="131"/>
        <end position="143"/>
    </location>
</feature>
<name>A0A7G1NU48_9ACTN</name>
<organism evidence="2 3">
    <name type="scientific">Streptomyces aurantiacus</name>
    <dbReference type="NCBI Taxonomy" id="47760"/>
    <lineage>
        <taxon>Bacteria</taxon>
        <taxon>Bacillati</taxon>
        <taxon>Actinomycetota</taxon>
        <taxon>Actinomycetes</taxon>
        <taxon>Kitasatosporales</taxon>
        <taxon>Streptomycetaceae</taxon>
        <taxon>Streptomyces</taxon>
        <taxon>Streptomyces aurantiacus group</taxon>
    </lineage>
</organism>
<dbReference type="RefSeq" id="WP_246595958.1">
    <property type="nucleotide sequence ID" value="NZ_AP023440.1"/>
</dbReference>
<sequence length="184" mass="19831">MRLLQLRTLTGIHLTLVCHRPHLPAALHQALQTADYCVTADFQAARRHYYGTPAAVSPLVDEPARSANRWLTLPVLDRLVSYDSPAPCTAPCTPPAIAFRHRPPPAPLTEQQSEVARRLATVTATPAWSQPLLPRSSPVSPSSSSPPPVLATTTTPRPLWPCMTALATPTAAPLTACRRGRVSS</sequence>
<evidence type="ECO:0000256" key="1">
    <source>
        <dbReference type="SAM" id="MobiDB-lite"/>
    </source>
</evidence>
<accession>A0A7G1NU48</accession>
<evidence type="ECO:0000313" key="2">
    <source>
        <dbReference type="EMBL" id="BCL25147.1"/>
    </source>
</evidence>
<dbReference type="AlphaFoldDB" id="A0A7G1NU48"/>
<evidence type="ECO:0000313" key="3">
    <source>
        <dbReference type="Proteomes" id="UP000516444"/>
    </source>
</evidence>
<gene>
    <name evidence="2" type="ORF">GCM10017557_00060</name>
</gene>